<keyword evidence="1" id="KW-0812">Transmembrane</keyword>
<name>A0ABV9Q000_9BACL</name>
<keyword evidence="1" id="KW-1133">Transmembrane helix</keyword>
<evidence type="ECO:0000256" key="1">
    <source>
        <dbReference type="SAM" id="Phobius"/>
    </source>
</evidence>
<feature type="transmembrane region" description="Helical" evidence="1">
    <location>
        <begin position="26"/>
        <end position="47"/>
    </location>
</feature>
<evidence type="ECO:0000313" key="2">
    <source>
        <dbReference type="EMBL" id="MFC4765987.1"/>
    </source>
</evidence>
<feature type="transmembrane region" description="Helical" evidence="1">
    <location>
        <begin position="59"/>
        <end position="77"/>
    </location>
</feature>
<keyword evidence="1" id="KW-0472">Membrane</keyword>
<sequence>MNGFYFLFVSLGFGYAGIMRGAITSLSFLVTGIMLVSILLLCIRIVIKKSENVRKEPKALFLLTCATFLFQVIIGVMNEMQRGKAFFDSLLDQFSFASYGVYIGLLAAAGLLFSDIAIQTMNKKMEK</sequence>
<accession>A0ABV9Q000</accession>
<comment type="caution">
    <text evidence="2">The sequence shown here is derived from an EMBL/GenBank/DDBJ whole genome shotgun (WGS) entry which is preliminary data.</text>
</comment>
<protein>
    <submittedName>
        <fullName evidence="2">Uncharacterized protein</fullName>
    </submittedName>
</protein>
<organism evidence="2 3">
    <name type="scientific">Effusibacillus consociatus</name>
    <dbReference type="NCBI Taxonomy" id="1117041"/>
    <lineage>
        <taxon>Bacteria</taxon>
        <taxon>Bacillati</taxon>
        <taxon>Bacillota</taxon>
        <taxon>Bacilli</taxon>
        <taxon>Bacillales</taxon>
        <taxon>Alicyclobacillaceae</taxon>
        <taxon>Effusibacillus</taxon>
    </lineage>
</organism>
<dbReference type="EMBL" id="JBHSHC010000007">
    <property type="protein sequence ID" value="MFC4765987.1"/>
    <property type="molecule type" value="Genomic_DNA"/>
</dbReference>
<feature type="transmembrane region" description="Helical" evidence="1">
    <location>
        <begin position="97"/>
        <end position="118"/>
    </location>
</feature>
<proteinExistence type="predicted"/>
<reference evidence="3" key="1">
    <citation type="journal article" date="2019" name="Int. J. Syst. Evol. Microbiol.">
        <title>The Global Catalogue of Microorganisms (GCM) 10K type strain sequencing project: providing services to taxonomists for standard genome sequencing and annotation.</title>
        <authorList>
            <consortium name="The Broad Institute Genomics Platform"/>
            <consortium name="The Broad Institute Genome Sequencing Center for Infectious Disease"/>
            <person name="Wu L."/>
            <person name="Ma J."/>
        </authorList>
    </citation>
    <scope>NUCLEOTIDE SEQUENCE [LARGE SCALE GENOMIC DNA]</scope>
    <source>
        <strain evidence="3">WYCCWR 12678</strain>
    </source>
</reference>
<evidence type="ECO:0000313" key="3">
    <source>
        <dbReference type="Proteomes" id="UP001596002"/>
    </source>
</evidence>
<keyword evidence="3" id="KW-1185">Reference proteome</keyword>
<dbReference type="Proteomes" id="UP001596002">
    <property type="component" value="Unassembled WGS sequence"/>
</dbReference>
<gene>
    <name evidence="2" type="ORF">ACFO8Q_01010</name>
</gene>